<reference evidence="1 2" key="1">
    <citation type="submission" date="2018-06" db="EMBL/GenBank/DDBJ databases">
        <title>Genomic Encyclopedia of Archaeal and Bacterial Type Strains, Phase II (KMG-II): from individual species to whole genera.</title>
        <authorList>
            <person name="Goeker M."/>
        </authorList>
    </citation>
    <scope>NUCLEOTIDE SEQUENCE [LARGE SCALE GENOMIC DNA]</scope>
    <source>
        <strain evidence="1 2">DSM 29821</strain>
    </source>
</reference>
<gene>
    <name evidence="1" type="ORF">CLV59_109180</name>
</gene>
<keyword evidence="2" id="KW-1185">Reference proteome</keyword>
<dbReference type="Proteomes" id="UP000249819">
    <property type="component" value="Unassembled WGS sequence"/>
</dbReference>
<protein>
    <submittedName>
        <fullName evidence="1">Uncharacterized protein</fullName>
    </submittedName>
</protein>
<dbReference type="AlphaFoldDB" id="A0A327VP73"/>
<proteinExistence type="predicted"/>
<accession>A0A327VP73</accession>
<evidence type="ECO:0000313" key="2">
    <source>
        <dbReference type="Proteomes" id="UP000249819"/>
    </source>
</evidence>
<organism evidence="1 2">
    <name type="scientific">Chitinophaga dinghuensis</name>
    <dbReference type="NCBI Taxonomy" id="1539050"/>
    <lineage>
        <taxon>Bacteria</taxon>
        <taxon>Pseudomonadati</taxon>
        <taxon>Bacteroidota</taxon>
        <taxon>Chitinophagia</taxon>
        <taxon>Chitinophagales</taxon>
        <taxon>Chitinophagaceae</taxon>
        <taxon>Chitinophaga</taxon>
    </lineage>
</organism>
<comment type="caution">
    <text evidence="1">The sequence shown here is derived from an EMBL/GenBank/DDBJ whole genome shotgun (WGS) entry which is preliminary data.</text>
</comment>
<evidence type="ECO:0000313" key="1">
    <source>
        <dbReference type="EMBL" id="RAJ75566.1"/>
    </source>
</evidence>
<name>A0A327VP73_9BACT</name>
<dbReference type="EMBL" id="QLMA01000009">
    <property type="protein sequence ID" value="RAJ75566.1"/>
    <property type="molecule type" value="Genomic_DNA"/>
</dbReference>
<sequence>MLTEDYGIVKSSVWLPHFDRNFHKIGLKSIIFMNLMLTDYLEYVKFLNLYNQLKTIKFC</sequence>